<dbReference type="Proteomes" id="UP000315344">
    <property type="component" value="Unassembled WGS sequence"/>
</dbReference>
<reference evidence="2 3" key="1">
    <citation type="journal article" date="2017" name="Nat. Commun.">
        <title>In situ click chemistry generation of cyclooxygenase-2 inhibitors.</title>
        <authorList>
            <person name="Bhardwaj A."/>
            <person name="Kaur J."/>
            <person name="Wuest M."/>
            <person name="Wuest F."/>
        </authorList>
    </citation>
    <scope>NUCLEOTIDE SEQUENCE [LARGE SCALE GENOMIC DNA]</scope>
    <source>
        <strain evidence="2">S2_012_000_R3_94</strain>
    </source>
</reference>
<evidence type="ECO:0000313" key="3">
    <source>
        <dbReference type="Proteomes" id="UP000315344"/>
    </source>
</evidence>
<dbReference type="SUPFAM" id="SSF56634">
    <property type="entry name" value="Heme-dependent catalase-like"/>
    <property type="match status" value="1"/>
</dbReference>
<dbReference type="Gene3D" id="2.40.180.10">
    <property type="entry name" value="Catalase core domain"/>
    <property type="match status" value="1"/>
</dbReference>
<dbReference type="PANTHER" id="PTHR36195:SF4">
    <property type="entry name" value="DOMAIN PROTEIN, PUTATIVE (AFU_ORTHOLOGUE AFUA_5G01990)-RELATED"/>
    <property type="match status" value="1"/>
</dbReference>
<feature type="region of interest" description="Disordered" evidence="1">
    <location>
        <begin position="330"/>
        <end position="352"/>
    </location>
</feature>
<dbReference type="AlphaFoldDB" id="A0A533IH55"/>
<dbReference type="PANTHER" id="PTHR36195">
    <property type="entry name" value="DOMAIN PROTEIN, PUTATIVE (AFU_ORTHOLOGUE AFUA_5G01990)-RELATED-RELATED"/>
    <property type="match status" value="1"/>
</dbReference>
<proteinExistence type="predicted"/>
<dbReference type="EMBL" id="VAFL01000001">
    <property type="protein sequence ID" value="TKW68878.1"/>
    <property type="molecule type" value="Genomic_DNA"/>
</dbReference>
<gene>
    <name evidence="2" type="ORF">DI616_01535</name>
</gene>
<sequence length="352" mass="38850">MEHESEDEPQMVRDIVEQMNTSARKAFEHHRHAHRDAHAKSHAILKGEMTVHGDLPPELAQGIFAQAQSFEVVARLSSAPGDIHSDEVPAPRGFAIKVLNVPGQRLSPEIDGANQDFLMVNFPVLAFGTIPKYQKMLGLLEKNAHAPDFFQRLVAGVARGAKDMVEAVGKVPGATLEGLARDNNHPLGETYHTQAAIRFGDYSAKLSLAPKSSAVRALTGQPVDDVEYSTMRDVIGQFFKHDGAEYELRAQLCTDPEAMPVEDAAVLWSEDASPHRTLATLRFGTQDPYSPPRQVFGDDVLSFNPWNGVAAHQPLGGIMRIRRAAYERSSSYRHIQNDRPRIEPQALSDIPD</sequence>
<name>A0A533IH55_PARDE</name>
<organism evidence="2 3">
    <name type="scientific">Paracoccus denitrificans</name>
    <dbReference type="NCBI Taxonomy" id="266"/>
    <lineage>
        <taxon>Bacteria</taxon>
        <taxon>Pseudomonadati</taxon>
        <taxon>Pseudomonadota</taxon>
        <taxon>Alphaproteobacteria</taxon>
        <taxon>Rhodobacterales</taxon>
        <taxon>Paracoccaceae</taxon>
        <taxon>Paracoccus</taxon>
    </lineage>
</organism>
<evidence type="ECO:0000256" key="1">
    <source>
        <dbReference type="SAM" id="MobiDB-lite"/>
    </source>
</evidence>
<accession>A0A533IH55</accession>
<evidence type="ECO:0000313" key="2">
    <source>
        <dbReference type="EMBL" id="TKW68878.1"/>
    </source>
</evidence>
<dbReference type="InterPro" id="IPR020835">
    <property type="entry name" value="Catalase_sf"/>
</dbReference>
<dbReference type="GO" id="GO:0020037">
    <property type="term" value="F:heme binding"/>
    <property type="evidence" value="ECO:0007669"/>
    <property type="project" value="InterPro"/>
</dbReference>
<protein>
    <submittedName>
        <fullName evidence="2">Catalase</fullName>
    </submittedName>
</protein>
<dbReference type="CDD" id="cd08152">
    <property type="entry name" value="y4iL_like"/>
    <property type="match status" value="1"/>
</dbReference>
<comment type="caution">
    <text evidence="2">The sequence shown here is derived from an EMBL/GenBank/DDBJ whole genome shotgun (WGS) entry which is preliminary data.</text>
</comment>